<name>A0A8J5MW63_HOMAM</name>
<feature type="region of interest" description="Disordered" evidence="1">
    <location>
        <begin position="183"/>
        <end position="206"/>
    </location>
</feature>
<dbReference type="AlphaFoldDB" id="A0A8J5MW63"/>
<evidence type="ECO:0000313" key="3">
    <source>
        <dbReference type="Proteomes" id="UP000747542"/>
    </source>
</evidence>
<accession>A0A8J5MW63</accession>
<protein>
    <recommendedName>
        <fullName evidence="4">Gag-like protein</fullName>
    </recommendedName>
</protein>
<reference evidence="2" key="1">
    <citation type="journal article" date="2021" name="Sci. Adv.">
        <title>The American lobster genome reveals insights on longevity, neural, and immune adaptations.</title>
        <authorList>
            <person name="Polinski J.M."/>
            <person name="Zimin A.V."/>
            <person name="Clark K.F."/>
            <person name="Kohn A.B."/>
            <person name="Sadowski N."/>
            <person name="Timp W."/>
            <person name="Ptitsyn A."/>
            <person name="Khanna P."/>
            <person name="Romanova D.Y."/>
            <person name="Williams P."/>
            <person name="Greenwood S.J."/>
            <person name="Moroz L.L."/>
            <person name="Walt D.R."/>
            <person name="Bodnar A.G."/>
        </authorList>
    </citation>
    <scope>NUCLEOTIDE SEQUENCE</scope>
    <source>
        <strain evidence="2">GMGI-L3</strain>
    </source>
</reference>
<proteinExistence type="predicted"/>
<keyword evidence="3" id="KW-1185">Reference proteome</keyword>
<sequence>MSPAIHPVAEPPTFAIPTVMKYKIPKETEFNHAYEVVVALELDYKNIKFSVKPNLVGDLILSPQDHNTAKILSEVTNLNGKTVKIIPLDPEEKTTRMKFGRHQSRCHKKVRCGICSQSHKTEMCIQKHKEGTTTTAKCPNCGKKHHAWSTSCPERRERMKVAMAKIKPQDTTEAPQSTFVWGQQRQKTVNPTPTPPQLSEDSFPALPPPGYRTKLKTPGQNQSMQETMTNQWTPKQQLQSCIAVKGQNTPVLVENIILPGTL</sequence>
<organism evidence="2 3">
    <name type="scientific">Homarus americanus</name>
    <name type="common">American lobster</name>
    <dbReference type="NCBI Taxonomy" id="6706"/>
    <lineage>
        <taxon>Eukaryota</taxon>
        <taxon>Metazoa</taxon>
        <taxon>Ecdysozoa</taxon>
        <taxon>Arthropoda</taxon>
        <taxon>Crustacea</taxon>
        <taxon>Multicrustacea</taxon>
        <taxon>Malacostraca</taxon>
        <taxon>Eumalacostraca</taxon>
        <taxon>Eucarida</taxon>
        <taxon>Decapoda</taxon>
        <taxon>Pleocyemata</taxon>
        <taxon>Astacidea</taxon>
        <taxon>Nephropoidea</taxon>
        <taxon>Nephropidae</taxon>
        <taxon>Homarus</taxon>
    </lineage>
</organism>
<evidence type="ECO:0008006" key="4">
    <source>
        <dbReference type="Google" id="ProtNLM"/>
    </source>
</evidence>
<evidence type="ECO:0000256" key="1">
    <source>
        <dbReference type="SAM" id="MobiDB-lite"/>
    </source>
</evidence>
<dbReference type="Proteomes" id="UP000747542">
    <property type="component" value="Unassembled WGS sequence"/>
</dbReference>
<dbReference type="EMBL" id="JAHLQT010022185">
    <property type="protein sequence ID" value="KAG7166700.1"/>
    <property type="molecule type" value="Genomic_DNA"/>
</dbReference>
<comment type="caution">
    <text evidence="2">The sequence shown here is derived from an EMBL/GenBank/DDBJ whole genome shotgun (WGS) entry which is preliminary data.</text>
</comment>
<evidence type="ECO:0000313" key="2">
    <source>
        <dbReference type="EMBL" id="KAG7166700.1"/>
    </source>
</evidence>
<gene>
    <name evidence="2" type="ORF">Hamer_G010332</name>
</gene>